<feature type="transmembrane region" description="Helical" evidence="1">
    <location>
        <begin position="104"/>
        <end position="128"/>
    </location>
</feature>
<feature type="transmembrane region" description="Helical" evidence="1">
    <location>
        <begin position="62"/>
        <end position="83"/>
    </location>
</feature>
<keyword evidence="1" id="KW-0812">Transmembrane</keyword>
<keyword evidence="1" id="KW-1133">Transmembrane helix</keyword>
<dbReference type="Proteomes" id="UP001139485">
    <property type="component" value="Unassembled WGS sequence"/>
</dbReference>
<evidence type="ECO:0000256" key="1">
    <source>
        <dbReference type="SAM" id="Phobius"/>
    </source>
</evidence>
<organism evidence="2 3">
    <name type="scientific">Nocardioides bruguierae</name>
    <dbReference type="NCBI Taxonomy" id="2945102"/>
    <lineage>
        <taxon>Bacteria</taxon>
        <taxon>Bacillati</taxon>
        <taxon>Actinomycetota</taxon>
        <taxon>Actinomycetes</taxon>
        <taxon>Propionibacteriales</taxon>
        <taxon>Nocardioidaceae</taxon>
        <taxon>Nocardioides</taxon>
    </lineage>
</organism>
<comment type="caution">
    <text evidence="2">The sequence shown here is derived from an EMBL/GenBank/DDBJ whole genome shotgun (WGS) entry which is preliminary data.</text>
</comment>
<dbReference type="EMBL" id="JAMOIL010000013">
    <property type="protein sequence ID" value="MCM0621022.1"/>
    <property type="molecule type" value="Genomic_DNA"/>
</dbReference>
<name>A0A9X2IF71_9ACTN</name>
<proteinExistence type="predicted"/>
<evidence type="ECO:0000313" key="3">
    <source>
        <dbReference type="Proteomes" id="UP001139485"/>
    </source>
</evidence>
<protein>
    <submittedName>
        <fullName evidence="2">Uncharacterized protein</fullName>
    </submittedName>
</protein>
<sequence>MSTTAPDRPQVPEQAAWSALRRWPARRWGVALLTAVAAILVVGLPTDLIPNPVFGREIPPTAWAWPALLVSSVLGGLLAATYVRSPLTVITDDGEDAGPGTRRGWVGGLLTYFAVGCPVCNKLVLLALGSAGAITWFEPVQPVLQVLAVGLLVWALRARLRGEIACASPAR</sequence>
<keyword evidence="1" id="KW-0472">Membrane</keyword>
<evidence type="ECO:0000313" key="2">
    <source>
        <dbReference type="EMBL" id="MCM0621022.1"/>
    </source>
</evidence>
<feature type="transmembrane region" description="Helical" evidence="1">
    <location>
        <begin position="28"/>
        <end position="50"/>
    </location>
</feature>
<keyword evidence="3" id="KW-1185">Reference proteome</keyword>
<dbReference type="RefSeq" id="WP_250827517.1">
    <property type="nucleotide sequence ID" value="NZ_JAMOIL010000013.1"/>
</dbReference>
<feature type="transmembrane region" description="Helical" evidence="1">
    <location>
        <begin position="140"/>
        <end position="156"/>
    </location>
</feature>
<accession>A0A9X2IF71</accession>
<gene>
    <name evidence="2" type="ORF">M8330_12050</name>
</gene>
<reference evidence="2" key="1">
    <citation type="submission" date="2022-05" db="EMBL/GenBank/DDBJ databases">
        <authorList>
            <person name="Tuo L."/>
        </authorList>
    </citation>
    <scope>NUCLEOTIDE SEQUENCE</scope>
    <source>
        <strain evidence="2">BSK12Z-4</strain>
    </source>
</reference>
<dbReference type="AlphaFoldDB" id="A0A9X2IF71"/>